<dbReference type="Gene3D" id="3.30.700.10">
    <property type="entry name" value="Glycoprotein, Type 4 Pilin"/>
    <property type="match status" value="1"/>
</dbReference>
<keyword evidence="4" id="KW-1133">Transmembrane helix</keyword>
<sequence length="223" mass="24842">MNLSKADRMFHGKYFTLIELLVVIAIIAILAAILLPALSAARFRAQKTNCQNLFKQYGTALAMYTSDNNEYLGAVFTHGGSIYFGGPATFESLYFKYLQSDKASSQLMLCPIIAAEYGNTNFYVARYCTVAWNCCKMGCTTTAVSPTRGTLGMARTLAKINDPTLAKVFWDIYLHRSEAGQSRTFTFVDGHVASIDTYPAKPWSDHLNEYGFDDAPVWQWGNL</sequence>
<dbReference type="NCBIfam" id="TIGR02532">
    <property type="entry name" value="IV_pilin_GFxxxE"/>
    <property type="match status" value="1"/>
</dbReference>
<dbReference type="GO" id="GO:0015627">
    <property type="term" value="C:type II protein secretion system complex"/>
    <property type="evidence" value="ECO:0007669"/>
    <property type="project" value="InterPro"/>
</dbReference>
<protein>
    <recommendedName>
        <fullName evidence="7">Type II secretion system protein G</fullName>
    </recommendedName>
</protein>
<dbReference type="PRINTS" id="PR00813">
    <property type="entry name" value="BCTERIALGSPG"/>
</dbReference>
<reference evidence="6" key="1">
    <citation type="submission" date="2019-08" db="EMBL/GenBank/DDBJ databases">
        <authorList>
            <person name="Kucharzyk K."/>
            <person name="Murdoch R.W."/>
            <person name="Higgins S."/>
            <person name="Loffler F."/>
        </authorList>
    </citation>
    <scope>NUCLEOTIDE SEQUENCE</scope>
</reference>
<dbReference type="GO" id="GO:0015628">
    <property type="term" value="P:protein secretion by the type II secretion system"/>
    <property type="evidence" value="ECO:0007669"/>
    <property type="project" value="InterPro"/>
</dbReference>
<dbReference type="InterPro" id="IPR045584">
    <property type="entry name" value="Pilin-like"/>
</dbReference>
<gene>
    <name evidence="6" type="ORF">SDC9_158182</name>
</gene>
<dbReference type="EMBL" id="VSSQ01057076">
    <property type="protein sequence ID" value="MPN10885.1"/>
    <property type="molecule type" value="Genomic_DNA"/>
</dbReference>
<dbReference type="AlphaFoldDB" id="A0A645F926"/>
<comment type="subcellular location">
    <subcellularLocation>
        <location evidence="1">Membrane</location>
        <topology evidence="1">Single-pass membrane protein</topology>
    </subcellularLocation>
</comment>
<evidence type="ECO:0000256" key="3">
    <source>
        <dbReference type="ARBA" id="ARBA00022692"/>
    </source>
</evidence>
<evidence type="ECO:0008006" key="7">
    <source>
        <dbReference type="Google" id="ProtNLM"/>
    </source>
</evidence>
<keyword evidence="2" id="KW-0488">Methylation</keyword>
<proteinExistence type="predicted"/>
<evidence type="ECO:0000256" key="2">
    <source>
        <dbReference type="ARBA" id="ARBA00022481"/>
    </source>
</evidence>
<keyword evidence="5" id="KW-0472">Membrane</keyword>
<evidence type="ECO:0000256" key="4">
    <source>
        <dbReference type="ARBA" id="ARBA00022989"/>
    </source>
</evidence>
<dbReference type="GO" id="GO:0016020">
    <property type="term" value="C:membrane"/>
    <property type="evidence" value="ECO:0007669"/>
    <property type="project" value="UniProtKB-SubCell"/>
</dbReference>
<keyword evidence="3" id="KW-0812">Transmembrane</keyword>
<evidence type="ECO:0000256" key="1">
    <source>
        <dbReference type="ARBA" id="ARBA00004167"/>
    </source>
</evidence>
<dbReference type="InterPro" id="IPR000983">
    <property type="entry name" value="Bac_GSPG_pilin"/>
</dbReference>
<name>A0A645F926_9ZZZZ</name>
<accession>A0A645F926</accession>
<dbReference type="InterPro" id="IPR012902">
    <property type="entry name" value="N_methyl_site"/>
</dbReference>
<evidence type="ECO:0000313" key="6">
    <source>
        <dbReference type="EMBL" id="MPN10885.1"/>
    </source>
</evidence>
<dbReference type="PANTHER" id="PTHR30093:SF44">
    <property type="entry name" value="TYPE II SECRETION SYSTEM CORE PROTEIN G"/>
    <property type="match status" value="1"/>
</dbReference>
<evidence type="ECO:0000256" key="5">
    <source>
        <dbReference type="ARBA" id="ARBA00023136"/>
    </source>
</evidence>
<comment type="caution">
    <text evidence="6">The sequence shown here is derived from an EMBL/GenBank/DDBJ whole genome shotgun (WGS) entry which is preliminary data.</text>
</comment>
<dbReference type="PANTHER" id="PTHR30093">
    <property type="entry name" value="GENERAL SECRETION PATHWAY PROTEIN G"/>
    <property type="match status" value="1"/>
</dbReference>
<dbReference type="SUPFAM" id="SSF54523">
    <property type="entry name" value="Pili subunits"/>
    <property type="match status" value="1"/>
</dbReference>
<organism evidence="6">
    <name type="scientific">bioreactor metagenome</name>
    <dbReference type="NCBI Taxonomy" id="1076179"/>
    <lineage>
        <taxon>unclassified sequences</taxon>
        <taxon>metagenomes</taxon>
        <taxon>ecological metagenomes</taxon>
    </lineage>
</organism>